<feature type="transmembrane region" description="Helical" evidence="2">
    <location>
        <begin position="227"/>
        <end position="250"/>
    </location>
</feature>
<evidence type="ECO:0000256" key="2">
    <source>
        <dbReference type="SAM" id="Phobius"/>
    </source>
</evidence>
<evidence type="ECO:0000313" key="3">
    <source>
        <dbReference type="EnsemblMetazoa" id="XP_022666842"/>
    </source>
</evidence>
<dbReference type="AlphaFoldDB" id="A0A7M7KH79"/>
<dbReference type="GO" id="GO:0015171">
    <property type="term" value="F:amino acid transmembrane transporter activity"/>
    <property type="evidence" value="ECO:0007669"/>
    <property type="project" value="TreeGrafter"/>
</dbReference>
<keyword evidence="2" id="KW-1133">Transmembrane helix</keyword>
<feature type="region of interest" description="Disordered" evidence="1">
    <location>
        <begin position="39"/>
        <end position="61"/>
    </location>
</feature>
<evidence type="ECO:0000313" key="4">
    <source>
        <dbReference type="Proteomes" id="UP000594260"/>
    </source>
</evidence>
<protein>
    <submittedName>
        <fullName evidence="3">Uncharacterized protein</fullName>
    </submittedName>
</protein>
<sequence>MVTTVLLSGRRTASPLGTLSALCSLAARRKAPRGALLRVHGSTSANSSNSAASTSYAPGATAPSERAIGVINRNTSSNTSCTGAVNNSAASAGVAGAAWNSSSSRLGLFTTALAPGLAFGVLAIVAGAFHAIPEGALVPSLLVGAVAALLSGFCYSELVTHVTNPQRETCLYQLLYQCVGEFPAFSAGWAALLHRLCAVALCCRLLAPCLDQLGDHSVSNEISNPIASGGFVAALLVIPCALLVTIWFHLADIARARAWLSGLLLGAAAFAEGVYLLAAGLLWHSPVQPIPPPGGRLGASLASNLFGGSNSQHESTGLMTGAALCVSIFLAPQFSVQGFPLAPVSPRQNGAPSPQIRPARDLPCVAVLSTFLNFLFAFALIAVMCALRQRSVDVPGVLASGLETIALSNSGTDPLAVVRLAVSVFRRHAAYANLAITALSAFGLTLLALLNMADLSAVILSFADDGLLPSPSGRLKGLPLAAALAAVGAILLRPAQLATAMAAGPLLLNAIICICVLAMRSCTRRNEDQRYRPAVFSYNLIIGGSKRTNEEGSSRLEGDRAPILSREEQCVNTPSISPEMALTERLMTTMGFGNGSRQFVADGESDVEYDRGVEGDRGEDIVDDDEEEEDIDDIVKEYKSKQIGPGFSSYSYSHNNDDEDQKPILPPRNARSQRPSNTASSVLWRWRAELCLAGLLACFITLSALLEALSTNYALQRPAVASALVVAASITALSALAFLFALARQEHQQLQHQYKQQQHAFGMLHMHQRLTKFGKLGSNGNGVCFRVPMSPCLPALGAFLNILAFVDLFASNVVATVSLWFVSGCLLYVLYGAHHSMAPNALPCSIVQREEQTPAIGPGTEKTPSGNTRRTDDVRATLEPLPIYPWNVARAALAVGASTAGSSMTRVPRLMKVNPQSVALPAEMPEDIDRRRGANPFNPVENIIMKR</sequence>
<organism evidence="3 4">
    <name type="scientific">Varroa destructor</name>
    <name type="common">Honeybee mite</name>
    <dbReference type="NCBI Taxonomy" id="109461"/>
    <lineage>
        <taxon>Eukaryota</taxon>
        <taxon>Metazoa</taxon>
        <taxon>Ecdysozoa</taxon>
        <taxon>Arthropoda</taxon>
        <taxon>Chelicerata</taxon>
        <taxon>Arachnida</taxon>
        <taxon>Acari</taxon>
        <taxon>Parasitiformes</taxon>
        <taxon>Mesostigmata</taxon>
        <taxon>Gamasina</taxon>
        <taxon>Dermanyssoidea</taxon>
        <taxon>Varroidae</taxon>
        <taxon>Varroa</taxon>
    </lineage>
</organism>
<dbReference type="RefSeq" id="XP_022666842.1">
    <property type="nucleotide sequence ID" value="XM_022811107.1"/>
</dbReference>
<name>A0A7M7KH79_VARDE</name>
<dbReference type="Proteomes" id="UP000594260">
    <property type="component" value="Unplaced"/>
</dbReference>
<dbReference type="OrthoDB" id="6507024at2759"/>
<dbReference type="PANTHER" id="PTHR43243:SF20">
    <property type="entry name" value="CATIONIC AMINO ACID TRANSPORTER 3"/>
    <property type="match status" value="1"/>
</dbReference>
<feature type="transmembrane region" description="Helical" evidence="2">
    <location>
        <begin position="690"/>
        <end position="709"/>
    </location>
</feature>
<dbReference type="GO" id="GO:0005886">
    <property type="term" value="C:plasma membrane"/>
    <property type="evidence" value="ECO:0007669"/>
    <property type="project" value="TreeGrafter"/>
</dbReference>
<feature type="transmembrane region" description="Helical" evidence="2">
    <location>
        <begin position="362"/>
        <end position="384"/>
    </location>
</feature>
<feature type="transmembrane region" description="Helical" evidence="2">
    <location>
        <begin position="783"/>
        <end position="803"/>
    </location>
</feature>
<feature type="transmembrane region" description="Helical" evidence="2">
    <location>
        <begin position="809"/>
        <end position="831"/>
    </location>
</feature>
<feature type="compositionally biased region" description="Basic and acidic residues" evidence="1">
    <location>
        <begin position="608"/>
        <end position="620"/>
    </location>
</feature>
<feature type="transmembrane region" description="Helical" evidence="2">
    <location>
        <begin position="262"/>
        <end position="283"/>
    </location>
</feature>
<dbReference type="GeneID" id="111252740"/>
<feature type="region of interest" description="Disordered" evidence="1">
    <location>
        <begin position="597"/>
        <end position="629"/>
    </location>
</feature>
<keyword evidence="4" id="KW-1185">Reference proteome</keyword>
<dbReference type="EnsemblMetazoa" id="XM_022811107">
    <property type="protein sequence ID" value="XP_022666842"/>
    <property type="gene ID" value="LOC111252740"/>
</dbReference>
<keyword evidence="2" id="KW-0812">Transmembrane</keyword>
<dbReference type="Gene3D" id="1.20.1740.10">
    <property type="entry name" value="Amino acid/polyamine transporter I"/>
    <property type="match status" value="1"/>
</dbReference>
<dbReference type="InParanoid" id="A0A7M7KH79"/>
<feature type="transmembrane region" description="Helical" evidence="2">
    <location>
        <begin position="141"/>
        <end position="163"/>
    </location>
</feature>
<dbReference type="PANTHER" id="PTHR43243">
    <property type="entry name" value="INNER MEMBRANE TRANSPORTER YGJI-RELATED"/>
    <property type="match status" value="1"/>
</dbReference>
<accession>A0A7M7KH79</accession>
<evidence type="ECO:0000256" key="1">
    <source>
        <dbReference type="SAM" id="MobiDB-lite"/>
    </source>
</evidence>
<reference evidence="3" key="1">
    <citation type="submission" date="2021-01" db="UniProtKB">
        <authorList>
            <consortium name="EnsemblMetazoa"/>
        </authorList>
    </citation>
    <scope>IDENTIFICATION</scope>
</reference>
<feature type="transmembrane region" description="Helical" evidence="2">
    <location>
        <begin position="721"/>
        <end position="743"/>
    </location>
</feature>
<dbReference type="KEGG" id="vde:111252740"/>
<feature type="region of interest" description="Disordered" evidence="1">
    <location>
        <begin position="645"/>
        <end position="676"/>
    </location>
</feature>
<feature type="compositionally biased region" description="Low complexity" evidence="1">
    <location>
        <begin position="42"/>
        <end position="55"/>
    </location>
</feature>
<feature type="transmembrane region" description="Helical" evidence="2">
    <location>
        <begin position="498"/>
        <end position="519"/>
    </location>
</feature>
<keyword evidence="2" id="KW-0472">Membrane</keyword>
<feature type="transmembrane region" description="Helical" evidence="2">
    <location>
        <begin position="430"/>
        <end position="463"/>
    </location>
</feature>
<feature type="transmembrane region" description="Helical" evidence="2">
    <location>
        <begin position="106"/>
        <end position="129"/>
    </location>
</feature>
<proteinExistence type="predicted"/>